<accession>A0AAD9P8H9</accession>
<dbReference type="Proteomes" id="UP001209878">
    <property type="component" value="Unassembled WGS sequence"/>
</dbReference>
<evidence type="ECO:0000313" key="3">
    <source>
        <dbReference type="EMBL" id="KAK2190102.1"/>
    </source>
</evidence>
<feature type="compositionally biased region" description="Low complexity" evidence="2">
    <location>
        <begin position="690"/>
        <end position="704"/>
    </location>
</feature>
<feature type="compositionally biased region" description="Low complexity" evidence="2">
    <location>
        <begin position="496"/>
        <end position="510"/>
    </location>
</feature>
<feature type="region of interest" description="Disordered" evidence="2">
    <location>
        <begin position="742"/>
        <end position="779"/>
    </location>
</feature>
<feature type="compositionally biased region" description="Low complexity" evidence="2">
    <location>
        <begin position="587"/>
        <end position="604"/>
    </location>
</feature>
<reference evidence="3" key="1">
    <citation type="journal article" date="2023" name="Mol. Biol. Evol.">
        <title>Third-Generation Sequencing Reveals the Adaptive Role of the Epigenome in Three Deep-Sea Polychaetes.</title>
        <authorList>
            <person name="Perez M."/>
            <person name="Aroh O."/>
            <person name="Sun Y."/>
            <person name="Lan Y."/>
            <person name="Juniper S.K."/>
            <person name="Young C.R."/>
            <person name="Angers B."/>
            <person name="Qian P.Y."/>
        </authorList>
    </citation>
    <scope>NUCLEOTIDE SEQUENCE</scope>
    <source>
        <strain evidence="3">R07B-5</strain>
    </source>
</reference>
<name>A0AAD9P8H9_RIDPI</name>
<sequence length="779" mass="85841">MEDLKMKSKEIDDLTISLNHRQTELQQRAAQVLQLEMDFVEYKTETEQRIAEMESTIFKKNIENEQKTVQISELEGCRHKLQDELEECRSHSLSQLLDEEKRKVTETLNANNCCDTELKNISKRMTDWHMTFKKAATVAQAKQAECCHLRECMEVLKSQEAQHDSQVGANIRQLHHQMAALEDHYKKEEADIARLEARIAGYERATFGHAHAPVAMTTQVSHQSLRQHATGPPPSPALPPQTPECSLPTHPHATQHYHPETPPQHHTPPPHHHTPPPHHHMPSQHYHPATPPQHHTPPPHHHTPTQHYHPETPPQHHTPPPHHHTPTHVGFSHSDIDLHLHNVATSNNHHHSVRPSTSELSHAMFPSNQSLGSAGNRTDITNFSRLVTESELSFNLSSPPTSPTHLHHVGMKKSLSDTRLHEELHRRAALPVASSARLRPDRSNRCNHATTPDAHEYSPSTASLDNSDPNCLQNMLQEINRELDVRSVTTSSNAASPPTGSNRPPSSSSPGAQPTNKLTLQLSPRVASLPSSPVSAGQMSPRPALLSQFSSPVSPIAASSPVPRSPTLSNVTYDSAISDVRPPSGLRPKSSSQSTQSKPSRQTTASQDRLKPVLKKKSSMKTSGRGGELPKSGGTLTGSRRTRAPSGGKQRVQPRRDRSQDGDSFASPHVTTAVSYYTSYDDRPAEADMSGDSHSYSGSLSCSLRRPQSSRRRGTVEALSRCPRHPSLVGHSVETGRETCGIAETATTTQRSPARDRGDDASTQVTTLSAAPSHGTRCN</sequence>
<dbReference type="EMBL" id="JAODUO010000088">
    <property type="protein sequence ID" value="KAK2190102.1"/>
    <property type="molecule type" value="Genomic_DNA"/>
</dbReference>
<feature type="coiled-coil region" evidence="1">
    <location>
        <begin position="171"/>
        <end position="205"/>
    </location>
</feature>
<feature type="region of interest" description="Disordered" evidence="2">
    <location>
        <begin position="486"/>
        <end position="516"/>
    </location>
</feature>
<gene>
    <name evidence="3" type="ORF">NP493_88g02023</name>
</gene>
<protein>
    <submittedName>
        <fullName evidence="3">Uncharacterized protein</fullName>
    </submittedName>
</protein>
<feature type="compositionally biased region" description="Basic residues" evidence="2">
    <location>
        <begin position="268"/>
        <end position="282"/>
    </location>
</feature>
<keyword evidence="4" id="KW-1185">Reference proteome</keyword>
<feature type="region of interest" description="Disordered" evidence="2">
    <location>
        <begin position="219"/>
        <end position="332"/>
    </location>
</feature>
<proteinExistence type="predicted"/>
<evidence type="ECO:0000256" key="1">
    <source>
        <dbReference type="SAM" id="Coils"/>
    </source>
</evidence>
<evidence type="ECO:0000313" key="4">
    <source>
        <dbReference type="Proteomes" id="UP001209878"/>
    </source>
</evidence>
<feature type="region of interest" description="Disordered" evidence="2">
    <location>
        <begin position="575"/>
        <end position="670"/>
    </location>
</feature>
<organism evidence="3 4">
    <name type="scientific">Ridgeia piscesae</name>
    <name type="common">Tubeworm</name>
    <dbReference type="NCBI Taxonomy" id="27915"/>
    <lineage>
        <taxon>Eukaryota</taxon>
        <taxon>Metazoa</taxon>
        <taxon>Spiralia</taxon>
        <taxon>Lophotrochozoa</taxon>
        <taxon>Annelida</taxon>
        <taxon>Polychaeta</taxon>
        <taxon>Sedentaria</taxon>
        <taxon>Canalipalpata</taxon>
        <taxon>Sabellida</taxon>
        <taxon>Siboglinidae</taxon>
        <taxon>Ridgeia</taxon>
    </lineage>
</organism>
<feature type="region of interest" description="Disordered" evidence="2">
    <location>
        <begin position="685"/>
        <end position="720"/>
    </location>
</feature>
<feature type="compositionally biased region" description="Pro residues" evidence="2">
    <location>
        <begin position="231"/>
        <end position="242"/>
    </location>
</feature>
<dbReference type="AlphaFoldDB" id="A0AAD9P8H9"/>
<keyword evidence="1" id="KW-0175">Coiled coil</keyword>
<comment type="caution">
    <text evidence="3">The sequence shown here is derived from an EMBL/GenBank/DDBJ whole genome shotgun (WGS) entry which is preliminary data.</text>
</comment>
<feature type="region of interest" description="Disordered" evidence="2">
    <location>
        <begin position="429"/>
        <end position="470"/>
    </location>
</feature>
<feature type="compositionally biased region" description="Polar residues" evidence="2">
    <location>
        <begin position="761"/>
        <end position="779"/>
    </location>
</feature>
<evidence type="ECO:0000256" key="2">
    <source>
        <dbReference type="SAM" id="MobiDB-lite"/>
    </source>
</evidence>
<feature type="compositionally biased region" description="Polar residues" evidence="2">
    <location>
        <begin position="458"/>
        <end position="470"/>
    </location>
</feature>